<dbReference type="PANTHER" id="PTHR11480:SF3">
    <property type="entry name" value="BCDNA.GH08312"/>
    <property type="match status" value="1"/>
</dbReference>
<dbReference type="InterPro" id="IPR007856">
    <property type="entry name" value="SapB_1"/>
</dbReference>
<dbReference type="Pfam" id="PF05184">
    <property type="entry name" value="SapB_1"/>
    <property type="match status" value="1"/>
</dbReference>
<evidence type="ECO:0000259" key="1">
    <source>
        <dbReference type="Pfam" id="PF05184"/>
    </source>
</evidence>
<organism evidence="2 3">
    <name type="scientific">Musa troglodytarum</name>
    <name type="common">fe'i banana</name>
    <dbReference type="NCBI Taxonomy" id="320322"/>
    <lineage>
        <taxon>Eukaryota</taxon>
        <taxon>Viridiplantae</taxon>
        <taxon>Streptophyta</taxon>
        <taxon>Embryophyta</taxon>
        <taxon>Tracheophyta</taxon>
        <taxon>Spermatophyta</taxon>
        <taxon>Magnoliopsida</taxon>
        <taxon>Liliopsida</taxon>
        <taxon>Zingiberales</taxon>
        <taxon>Musaceae</taxon>
        <taxon>Musa</taxon>
    </lineage>
</organism>
<dbReference type="GO" id="GO:0006629">
    <property type="term" value="P:lipid metabolic process"/>
    <property type="evidence" value="ECO:0007669"/>
    <property type="project" value="InterPro"/>
</dbReference>
<protein>
    <submittedName>
        <fullName evidence="2">Saposin-like type B, region 1 family protein</fullName>
    </submittedName>
</protein>
<evidence type="ECO:0000313" key="3">
    <source>
        <dbReference type="Proteomes" id="UP001055439"/>
    </source>
</evidence>
<dbReference type="Proteomes" id="UP001055439">
    <property type="component" value="Chromosome 10"/>
</dbReference>
<dbReference type="EMBL" id="CP097503">
    <property type="protein sequence ID" value="URD79283.1"/>
    <property type="molecule type" value="Genomic_DNA"/>
</dbReference>
<feature type="non-terminal residue" evidence="2">
    <location>
        <position position="1"/>
    </location>
</feature>
<feature type="domain" description="Saposin-like type B region 1" evidence="1">
    <location>
        <begin position="115"/>
        <end position="150"/>
    </location>
</feature>
<dbReference type="OrthoDB" id="10016939at2759"/>
<gene>
    <name evidence="2" type="ORF">MUK42_02215</name>
</gene>
<dbReference type="PANTHER" id="PTHR11480">
    <property type="entry name" value="SAPOSIN-RELATED"/>
    <property type="match status" value="1"/>
</dbReference>
<proteinExistence type="predicted"/>
<dbReference type="SUPFAM" id="SSF47862">
    <property type="entry name" value="Saposin"/>
    <property type="match status" value="2"/>
</dbReference>
<evidence type="ECO:0000313" key="2">
    <source>
        <dbReference type="EMBL" id="URD79283.1"/>
    </source>
</evidence>
<dbReference type="InterPro" id="IPR011001">
    <property type="entry name" value="Saposin-like"/>
</dbReference>
<keyword evidence="3" id="KW-1185">Reference proteome</keyword>
<dbReference type="InterPro" id="IPR051428">
    <property type="entry name" value="Sphingo_Act-Surfact_Prot"/>
</dbReference>
<dbReference type="AlphaFoldDB" id="A0A9E7ELK9"/>
<dbReference type="Gene3D" id="1.10.225.10">
    <property type="entry name" value="Saposin-like"/>
    <property type="match status" value="1"/>
</dbReference>
<sequence length="223" mass="25678">DIGPRYICPKIRGRYPRLLCLKGHDVTRVEYGFAPLFPFHFLIRVPCRSEDELAIAPRRPVRFSPSIPVKNSDRRGKIEAEQPPPRNLLRPCQAGIERLHSQIKVSKVVEGDDQLCKLCENFTAQATQYLGENKTRTEIIETLHQACAELKPFKEQIHPEEFCTKFSLCQERLSVKSDDACSLCRGVIAKLLMKLQDPDTQFEVIKMLLQECNMVEHYVQELI</sequence>
<accession>A0A9E7ELK9</accession>
<reference evidence="2" key="1">
    <citation type="submission" date="2022-05" db="EMBL/GenBank/DDBJ databases">
        <title>The Musa troglodytarum L. genome provides insights into the mechanism of non-climacteric behaviour and enrichment of carotenoids.</title>
        <authorList>
            <person name="Wang J."/>
        </authorList>
    </citation>
    <scope>NUCLEOTIDE SEQUENCE</scope>
    <source>
        <tissue evidence="2">Leaf</tissue>
    </source>
</reference>
<name>A0A9E7ELK9_9LILI</name>